<dbReference type="NCBIfam" id="TIGR04183">
    <property type="entry name" value="Por_Secre_tail"/>
    <property type="match status" value="1"/>
</dbReference>
<evidence type="ECO:0000256" key="7">
    <source>
        <dbReference type="ARBA" id="ARBA00023239"/>
    </source>
</evidence>
<dbReference type="InterPro" id="IPR006584">
    <property type="entry name" value="Cellulose-bd_IV"/>
</dbReference>
<dbReference type="InterPro" id="IPR039448">
    <property type="entry name" value="Beta_helix"/>
</dbReference>
<evidence type="ECO:0000313" key="11">
    <source>
        <dbReference type="EMBL" id="RAJ06530.1"/>
    </source>
</evidence>
<protein>
    <submittedName>
        <fullName evidence="11">Putative repeat protein (TIGR02543 family)/predicted secreted protein (Por secretion system target)</fullName>
    </submittedName>
</protein>
<dbReference type="InterPro" id="IPR011050">
    <property type="entry name" value="Pectin_lyase_fold/virulence"/>
</dbReference>
<dbReference type="GO" id="GO:0005576">
    <property type="term" value="C:extracellular region"/>
    <property type="evidence" value="ECO:0007669"/>
    <property type="project" value="UniProtKB-SubCell"/>
</dbReference>
<dbReference type="GO" id="GO:0046872">
    <property type="term" value="F:metal ion binding"/>
    <property type="evidence" value="ECO:0007669"/>
    <property type="project" value="UniProtKB-KW"/>
</dbReference>
<dbReference type="PROSITE" id="PS51175">
    <property type="entry name" value="CBM6"/>
    <property type="match status" value="1"/>
</dbReference>
<evidence type="ECO:0000256" key="3">
    <source>
        <dbReference type="ARBA" id="ARBA00022525"/>
    </source>
</evidence>
<dbReference type="Gene3D" id="2.160.20.10">
    <property type="entry name" value="Single-stranded right-handed beta-helix, Pectin lyase-like"/>
    <property type="match status" value="1"/>
</dbReference>
<keyword evidence="3" id="KW-0964">Secreted</keyword>
<evidence type="ECO:0000256" key="1">
    <source>
        <dbReference type="ARBA" id="ARBA00001913"/>
    </source>
</evidence>
<dbReference type="InterPro" id="IPR052052">
    <property type="entry name" value="Polysaccharide_Lyase_9"/>
</dbReference>
<proteinExistence type="inferred from homology"/>
<sequence length="825" mass="85885">MKNYLLALLCMLFFGFTQAQSTIYVSPTGSASNPGTSISAPTTLENAIATVTAGGTIYMRGGTYSYSTTIVIADNNNGTSSANKRIMAYNGEVPVLDFSGQATADSNRGLVLDGDYWYIYGITFKGAGDNGMLLAGNNNTVEKCIFSNNRDTGLQLSRYKTTNTTLGSWPSNNLILNCEAFDNRDPGNENADGFAAKLTCGTGNVFRGCIAHHNIDDGWDFYAKDDTGPIGVVTLENCVAYSNGSLTTGGTSGSGDKNGFKLGGSGIAVNHIVRRCVAFSNGHHGFTDNNNPGNIEVSNNTSYNNAESNYNFRTGSTATFRNNISLNAGASDKSNGTEVGNSNVWWKNNVSTNSGSLVISAADFITVTPSVTKNSDGSPNLGNFLALASGSDMINAGVTAPGITYNGSAPDLGARESNGTAPLSYTLTTTSTPSAGGSIARTPNASTYTAGTTVTLVATAATGYTFTGWTGSSTSTNATITVTMDANKSLTANFTTNTSTSYTLTTTASPSAGGSITRSPNAATYAAGTVVTLTATPSSGYTFSNWSGAISSTSPITTVTINANTSVTANFNATSTGGGNTLRIDDDASTANGYCGADGSRQNSYTGADGGYYINLSNSASKGVNYSVNAPTAGTYSLKWRYANGGSSVSTTARVLVNGSTVVSNIQFPVTTNWNTWNTTATVNVTLVAGVNTIRLETTEAKEFANIDWMEVTGNAPTAAACSGSARMAAATSTQEYVDVKSNILQVFPNPVHSQATVRFYNPAQGKVVIGLYDMQGSLVKTVVNRDFPQGEHQVTVDCSTLVTATYLIRIDAQQFKSGVKLMKQ</sequence>
<evidence type="ECO:0000256" key="6">
    <source>
        <dbReference type="ARBA" id="ARBA00022837"/>
    </source>
</evidence>
<dbReference type="InterPro" id="IPR026444">
    <property type="entry name" value="Secre_tail"/>
</dbReference>
<evidence type="ECO:0000313" key="12">
    <source>
        <dbReference type="Proteomes" id="UP000249547"/>
    </source>
</evidence>
<dbReference type="Pfam" id="PF18998">
    <property type="entry name" value="Flg_new_2"/>
    <property type="match status" value="2"/>
</dbReference>
<dbReference type="InterPro" id="IPR008979">
    <property type="entry name" value="Galactose-bd-like_sf"/>
</dbReference>
<keyword evidence="5 9" id="KW-0732">Signal</keyword>
<evidence type="ECO:0000259" key="10">
    <source>
        <dbReference type="PROSITE" id="PS51175"/>
    </source>
</evidence>
<dbReference type="InterPro" id="IPR006626">
    <property type="entry name" value="PbH1"/>
</dbReference>
<name>A0A327QQA5_9BACT</name>
<evidence type="ECO:0000256" key="9">
    <source>
        <dbReference type="SAM" id="SignalP"/>
    </source>
</evidence>
<dbReference type="InterPro" id="IPR044060">
    <property type="entry name" value="Bacterial_rp_domain"/>
</dbReference>
<dbReference type="EMBL" id="QLLL01000003">
    <property type="protein sequence ID" value="RAJ06530.1"/>
    <property type="molecule type" value="Genomic_DNA"/>
</dbReference>
<dbReference type="Gene3D" id="2.60.120.260">
    <property type="entry name" value="Galactose-binding domain-like"/>
    <property type="match status" value="1"/>
</dbReference>
<comment type="cofactor">
    <cofactor evidence="1">
        <name>Ca(2+)</name>
        <dbReference type="ChEBI" id="CHEBI:29108"/>
    </cofactor>
</comment>
<dbReference type="GO" id="GO:0016837">
    <property type="term" value="F:carbon-oxygen lyase activity, acting on polysaccharides"/>
    <property type="evidence" value="ECO:0007669"/>
    <property type="project" value="TreeGrafter"/>
</dbReference>
<keyword evidence="12" id="KW-1185">Reference proteome</keyword>
<dbReference type="SMART" id="SM00710">
    <property type="entry name" value="PbH1"/>
    <property type="match status" value="8"/>
</dbReference>
<dbReference type="SUPFAM" id="SSF51126">
    <property type="entry name" value="Pectin lyase-like"/>
    <property type="match status" value="1"/>
</dbReference>
<dbReference type="Pfam" id="PF03422">
    <property type="entry name" value="CBM_6"/>
    <property type="match status" value="1"/>
</dbReference>
<evidence type="ECO:0000256" key="2">
    <source>
        <dbReference type="ARBA" id="ARBA00004613"/>
    </source>
</evidence>
<dbReference type="AlphaFoldDB" id="A0A327QQA5"/>
<dbReference type="SUPFAM" id="SSF49785">
    <property type="entry name" value="Galactose-binding domain-like"/>
    <property type="match status" value="1"/>
</dbReference>
<comment type="subcellular location">
    <subcellularLocation>
        <location evidence="2">Secreted</location>
    </subcellularLocation>
</comment>
<reference evidence="11 12" key="1">
    <citation type="submission" date="2018-06" db="EMBL/GenBank/DDBJ databases">
        <title>Genomic Encyclopedia of Archaeal and Bacterial Type Strains, Phase II (KMG-II): from individual species to whole genera.</title>
        <authorList>
            <person name="Goeker M."/>
        </authorList>
    </citation>
    <scope>NUCLEOTIDE SEQUENCE [LARGE SCALE GENOMIC DNA]</scope>
    <source>
        <strain evidence="11 12">DSM 23857</strain>
    </source>
</reference>
<dbReference type="InterPro" id="IPR012334">
    <property type="entry name" value="Pectin_lyas_fold"/>
</dbReference>
<dbReference type="Proteomes" id="UP000249547">
    <property type="component" value="Unassembled WGS sequence"/>
</dbReference>
<comment type="caution">
    <text evidence="11">The sequence shown here is derived from an EMBL/GenBank/DDBJ whole genome shotgun (WGS) entry which is preliminary data.</text>
</comment>
<comment type="similarity">
    <text evidence="8">Belongs to the polysaccharide lyase 9 family.</text>
</comment>
<dbReference type="NCBIfam" id="TIGR02543">
    <property type="entry name" value="List_Bact_rpt"/>
    <property type="match status" value="1"/>
</dbReference>
<dbReference type="InterPro" id="IPR013378">
    <property type="entry name" value="InlB-like_B-rpt"/>
</dbReference>
<dbReference type="PANTHER" id="PTHR40088:SF1">
    <property type="entry name" value="PECTATE LYASE PEL9"/>
    <property type="match status" value="1"/>
</dbReference>
<gene>
    <name evidence="11" type="ORF">LX64_01657</name>
</gene>
<accession>A0A327QQA5</accession>
<feature type="domain" description="CBM6" evidence="10">
    <location>
        <begin position="582"/>
        <end position="713"/>
    </location>
</feature>
<dbReference type="SMART" id="SM00606">
    <property type="entry name" value="CBD_IV"/>
    <property type="match status" value="1"/>
</dbReference>
<keyword evidence="7" id="KW-0456">Lyase</keyword>
<evidence type="ECO:0000256" key="8">
    <source>
        <dbReference type="ARBA" id="ARBA00038263"/>
    </source>
</evidence>
<evidence type="ECO:0000256" key="4">
    <source>
        <dbReference type="ARBA" id="ARBA00022723"/>
    </source>
</evidence>
<dbReference type="RefSeq" id="WP_111597142.1">
    <property type="nucleotide sequence ID" value="NZ_QLLL01000003.1"/>
</dbReference>
<dbReference type="PANTHER" id="PTHR40088">
    <property type="entry name" value="PECTATE LYASE (EUROFUNG)"/>
    <property type="match status" value="1"/>
</dbReference>
<dbReference type="OrthoDB" id="8660908at2"/>
<feature type="chain" id="PRO_5016468667" evidence="9">
    <location>
        <begin position="20"/>
        <end position="825"/>
    </location>
</feature>
<dbReference type="InterPro" id="IPR005084">
    <property type="entry name" value="CBM6"/>
</dbReference>
<keyword evidence="6" id="KW-0106">Calcium</keyword>
<organism evidence="11 12">
    <name type="scientific">Chitinophaga skermanii</name>
    <dbReference type="NCBI Taxonomy" id="331697"/>
    <lineage>
        <taxon>Bacteria</taxon>
        <taxon>Pseudomonadati</taxon>
        <taxon>Bacteroidota</taxon>
        <taxon>Chitinophagia</taxon>
        <taxon>Chitinophagales</taxon>
        <taxon>Chitinophagaceae</taxon>
        <taxon>Chitinophaga</taxon>
    </lineage>
</organism>
<keyword evidence="4" id="KW-0479">Metal-binding</keyword>
<feature type="signal peptide" evidence="9">
    <location>
        <begin position="1"/>
        <end position="19"/>
    </location>
</feature>
<dbReference type="Pfam" id="PF13229">
    <property type="entry name" value="Beta_helix"/>
    <property type="match status" value="1"/>
</dbReference>
<dbReference type="Pfam" id="PF18962">
    <property type="entry name" value="Por_Secre_tail"/>
    <property type="match status" value="1"/>
</dbReference>
<dbReference type="GO" id="GO:0030246">
    <property type="term" value="F:carbohydrate binding"/>
    <property type="evidence" value="ECO:0007669"/>
    <property type="project" value="InterPro"/>
</dbReference>
<evidence type="ECO:0000256" key="5">
    <source>
        <dbReference type="ARBA" id="ARBA00022729"/>
    </source>
</evidence>